<organism evidence="8">
    <name type="scientific">freshwater metagenome</name>
    <dbReference type="NCBI Taxonomy" id="449393"/>
    <lineage>
        <taxon>unclassified sequences</taxon>
        <taxon>metagenomes</taxon>
        <taxon>ecological metagenomes</taxon>
    </lineage>
</organism>
<keyword evidence="2 6" id="KW-0812">Transmembrane</keyword>
<dbReference type="InterPro" id="IPR007816">
    <property type="entry name" value="ResB-like_domain"/>
</dbReference>
<evidence type="ECO:0000256" key="2">
    <source>
        <dbReference type="ARBA" id="ARBA00022692"/>
    </source>
</evidence>
<dbReference type="PANTHER" id="PTHR31566">
    <property type="entry name" value="CYTOCHROME C BIOGENESIS PROTEIN CCS1, CHLOROPLASTIC"/>
    <property type="match status" value="1"/>
</dbReference>
<dbReference type="Pfam" id="PF05140">
    <property type="entry name" value="ResB"/>
    <property type="match status" value="1"/>
</dbReference>
<keyword evidence="3" id="KW-0201">Cytochrome c-type biogenesis</keyword>
<evidence type="ECO:0000256" key="5">
    <source>
        <dbReference type="ARBA" id="ARBA00023136"/>
    </source>
</evidence>
<evidence type="ECO:0000256" key="1">
    <source>
        <dbReference type="ARBA" id="ARBA00004141"/>
    </source>
</evidence>
<feature type="transmembrane region" description="Helical" evidence="6">
    <location>
        <begin position="80"/>
        <end position="101"/>
    </location>
</feature>
<dbReference type="InterPro" id="IPR023494">
    <property type="entry name" value="Cyt_c_bgen_Ccs1/CcsB/ResB"/>
</dbReference>
<protein>
    <submittedName>
        <fullName evidence="8">Unannotated protein</fullName>
    </submittedName>
</protein>
<reference evidence="8" key="1">
    <citation type="submission" date="2020-05" db="EMBL/GenBank/DDBJ databases">
        <authorList>
            <person name="Chiriac C."/>
            <person name="Salcher M."/>
            <person name="Ghai R."/>
            <person name="Kavagutti S V."/>
        </authorList>
    </citation>
    <scope>NUCLEOTIDE SEQUENCE</scope>
</reference>
<evidence type="ECO:0000259" key="7">
    <source>
        <dbReference type="Pfam" id="PF05140"/>
    </source>
</evidence>
<evidence type="ECO:0000256" key="3">
    <source>
        <dbReference type="ARBA" id="ARBA00022748"/>
    </source>
</evidence>
<evidence type="ECO:0000256" key="6">
    <source>
        <dbReference type="SAM" id="Phobius"/>
    </source>
</evidence>
<accession>A0A6J6TLF6</accession>
<keyword evidence="5 6" id="KW-0472">Membrane</keyword>
<dbReference type="PANTHER" id="PTHR31566:SF0">
    <property type="entry name" value="CYTOCHROME C BIOGENESIS PROTEIN CCS1, CHLOROPLASTIC"/>
    <property type="match status" value="1"/>
</dbReference>
<sequence>MTITTELGAKSLASWLWRQLTSMRTALILLLLLGFAAIPGSIFPQRSQNPLKVSDYFKSNPGTAKFLDQLQMFDVYSSPWFSSIYILLFISLIGCVLPRTFEHLKAARAKPTLTPKNLSRMEFHSENNFGSLDVAEAWFKKNRFRYRRDANSISAEKGYSRETGNLVFHLSLILILVGVGVGSLYGMKGDAIINVGERFINIPTSYDVISFGKLQSEKTLNPFSVTATDFKATYELKTGAPSDYKLTVNIADPVGSKEISKVVRVNSPLTFGSTKVYLQANGYSPLVTVRNKTGEIKYQGAVIFLPQDGNLTSIGAIKVPDMQPQVGFIGSFVPTFARNSERGAFSSYPEVLDPRLLISIWTGDLGLDSGNPQSIYRLDTSAMERIGLKTLKLKESYNFGEGSITFEGWTPWVNLQIVKDPGKIYALLGSIFAILGLLLSLFTRSRRIWVKESASESGLEIAGLAKNSAPGLENEIAALVNEMRKTLR</sequence>
<feature type="domain" description="ResB-like" evidence="7">
    <location>
        <begin position="23"/>
        <end position="476"/>
    </location>
</feature>
<dbReference type="EMBL" id="CAEZZJ010000003">
    <property type="protein sequence ID" value="CAB4748190.1"/>
    <property type="molecule type" value="Genomic_DNA"/>
</dbReference>
<evidence type="ECO:0000313" key="8">
    <source>
        <dbReference type="EMBL" id="CAB4748190.1"/>
    </source>
</evidence>
<feature type="transmembrane region" description="Helical" evidence="6">
    <location>
        <begin position="166"/>
        <end position="187"/>
    </location>
</feature>
<proteinExistence type="predicted"/>
<name>A0A6J6TLF6_9ZZZZ</name>
<dbReference type="GO" id="GO:0016020">
    <property type="term" value="C:membrane"/>
    <property type="evidence" value="ECO:0007669"/>
    <property type="project" value="UniProtKB-SubCell"/>
</dbReference>
<keyword evidence="4 6" id="KW-1133">Transmembrane helix</keyword>
<dbReference type="GO" id="GO:0017004">
    <property type="term" value="P:cytochrome complex assembly"/>
    <property type="evidence" value="ECO:0007669"/>
    <property type="project" value="UniProtKB-KW"/>
</dbReference>
<feature type="transmembrane region" description="Helical" evidence="6">
    <location>
        <begin position="424"/>
        <end position="442"/>
    </location>
</feature>
<comment type="subcellular location">
    <subcellularLocation>
        <location evidence="1">Membrane</location>
        <topology evidence="1">Multi-pass membrane protein</topology>
    </subcellularLocation>
</comment>
<gene>
    <name evidence="8" type="ORF">UFOPK2852_00088</name>
</gene>
<dbReference type="AlphaFoldDB" id="A0A6J6TLF6"/>
<evidence type="ECO:0000256" key="4">
    <source>
        <dbReference type="ARBA" id="ARBA00022989"/>
    </source>
</evidence>